<dbReference type="Proteomes" id="UP001217325">
    <property type="component" value="Unassembled WGS sequence"/>
</dbReference>
<reference evidence="4" key="1">
    <citation type="submission" date="2023-02" db="EMBL/GenBank/DDBJ databases">
        <title>A novel hydrolase synthesized by Rhodococcus erythropolis HQ is responsible for the detoxification of Zearalenone.</title>
        <authorList>
            <person name="Hu J."/>
            <person name="Xu J."/>
        </authorList>
    </citation>
    <scope>NUCLEOTIDE SEQUENCE</scope>
    <source>
        <strain evidence="4">HQ</strain>
    </source>
</reference>
<dbReference type="PANTHER" id="PTHR47572">
    <property type="entry name" value="LIPOPROTEIN-RELATED"/>
    <property type="match status" value="1"/>
</dbReference>
<dbReference type="InterPro" id="IPR013658">
    <property type="entry name" value="SGL"/>
</dbReference>
<gene>
    <name evidence="4" type="ORF">PXH69_30695</name>
</gene>
<evidence type="ECO:0000256" key="2">
    <source>
        <dbReference type="ARBA" id="ARBA00022801"/>
    </source>
</evidence>
<dbReference type="RefSeq" id="WP_275232858.1">
    <property type="nucleotide sequence ID" value="NZ_JARDXE010000026.1"/>
</dbReference>
<organism evidence="4 5">
    <name type="scientific">Rhodococcus qingshengii</name>
    <dbReference type="NCBI Taxonomy" id="334542"/>
    <lineage>
        <taxon>Bacteria</taxon>
        <taxon>Bacillati</taxon>
        <taxon>Actinomycetota</taxon>
        <taxon>Actinomycetes</taxon>
        <taxon>Mycobacteriales</taxon>
        <taxon>Nocardiaceae</taxon>
        <taxon>Rhodococcus</taxon>
        <taxon>Rhodococcus erythropolis group</taxon>
    </lineage>
</organism>
<name>A0AAW6LW05_RHOSG</name>
<dbReference type="AlphaFoldDB" id="A0AAW6LW05"/>
<accession>A0AAW6LW05</accession>
<dbReference type="PANTHER" id="PTHR47572:SF4">
    <property type="entry name" value="LACTONASE DRP35"/>
    <property type="match status" value="1"/>
</dbReference>
<evidence type="ECO:0000259" key="3">
    <source>
        <dbReference type="Pfam" id="PF08450"/>
    </source>
</evidence>
<dbReference type="SUPFAM" id="SSF63829">
    <property type="entry name" value="Calcium-dependent phosphotriesterase"/>
    <property type="match status" value="1"/>
</dbReference>
<keyword evidence="2" id="KW-0378">Hydrolase</keyword>
<sequence>MTTASSNTTVASGFAFTECPRWKDGHLWFVDMHLEQIISIDLETDNLTVIEVPGSPGGIGWLPDGRLVVVMMEQRQILRREGDNWVVHADLSADVPTALNDLVVDQAGRCYVGETGFDPHDYLSTPDDIEHVTVGKFECPSLSRIFMVEPEGDYRVVCEGVAFGNGIVIDARTQHLFIAESFGARLSRFDIDHDGSLSNRVQLPLGFAPDGIGLDDWGCIWVSDVFGHAAQRVTAAGELLERIPTRQLCLACAVGGPSGNDLFLCSSPTLDREQCLEKLESHIETTTIGPPASV</sequence>
<dbReference type="EMBL" id="JARDXE010000026">
    <property type="protein sequence ID" value="MDE8649347.1"/>
    <property type="molecule type" value="Genomic_DNA"/>
</dbReference>
<evidence type="ECO:0000256" key="1">
    <source>
        <dbReference type="ARBA" id="ARBA00008853"/>
    </source>
</evidence>
<protein>
    <submittedName>
        <fullName evidence="4">SMP-30/gluconolactonase/LRE family protein</fullName>
    </submittedName>
</protein>
<comment type="similarity">
    <text evidence="1">Belongs to the SMP-30/CGR1 family.</text>
</comment>
<proteinExistence type="inferred from homology"/>
<dbReference type="Gene3D" id="2.120.10.30">
    <property type="entry name" value="TolB, C-terminal domain"/>
    <property type="match status" value="1"/>
</dbReference>
<feature type="domain" description="SMP-30/Gluconolactonase/LRE-like region" evidence="3">
    <location>
        <begin position="16"/>
        <end position="266"/>
    </location>
</feature>
<dbReference type="Pfam" id="PF08450">
    <property type="entry name" value="SGL"/>
    <property type="match status" value="1"/>
</dbReference>
<evidence type="ECO:0000313" key="4">
    <source>
        <dbReference type="EMBL" id="MDE8649347.1"/>
    </source>
</evidence>
<dbReference type="InterPro" id="IPR051262">
    <property type="entry name" value="SMP-30/CGR1_Lactonase"/>
</dbReference>
<dbReference type="GO" id="GO:0016787">
    <property type="term" value="F:hydrolase activity"/>
    <property type="evidence" value="ECO:0007669"/>
    <property type="project" value="UniProtKB-KW"/>
</dbReference>
<comment type="caution">
    <text evidence="4">The sequence shown here is derived from an EMBL/GenBank/DDBJ whole genome shotgun (WGS) entry which is preliminary data.</text>
</comment>
<evidence type="ECO:0000313" key="5">
    <source>
        <dbReference type="Proteomes" id="UP001217325"/>
    </source>
</evidence>
<dbReference type="InterPro" id="IPR011042">
    <property type="entry name" value="6-blade_b-propeller_TolB-like"/>
</dbReference>